<dbReference type="AlphaFoldDB" id="A0A1I6K3I6"/>
<gene>
    <name evidence="1" type="ORF">SAMN05216559_0136</name>
</gene>
<evidence type="ECO:0000313" key="1">
    <source>
        <dbReference type="EMBL" id="SFR85789.1"/>
    </source>
</evidence>
<reference evidence="1 2" key="1">
    <citation type="submission" date="2016-10" db="EMBL/GenBank/DDBJ databases">
        <authorList>
            <person name="de Groot N.N."/>
        </authorList>
    </citation>
    <scope>NUCLEOTIDE SEQUENCE [LARGE SCALE GENOMIC DNA]</scope>
    <source>
        <strain evidence="1 2">CGMCC 1.10457</strain>
    </source>
</reference>
<keyword evidence="2" id="KW-1185">Reference proteome</keyword>
<dbReference type="STRING" id="767519.SAMN05216559_0136"/>
<dbReference type="Proteomes" id="UP000199062">
    <property type="component" value="Unassembled WGS sequence"/>
</dbReference>
<name>A0A1I6K3I6_9EURY</name>
<sequence>MTEAALAAAEWREVSEGRLRSGNLRTYPLAPFLEGRQLKRYVYYKNRYDQIREIVGTDRLPSTFEQSAYCQQMVAAHGSSLASRAVREGWLPLLSYLTGLTHRESDFSTAQLLQHLLADMRRDGWLSTFVGSTDGGKTNSALLLAGLAMRDDPEMHLATNIDPVEWHDHDLNDRTHTNVTTRSGLEELIERYDDLFVILDEMSTQANAQTSNYDVNEHLYPLITHKSKYGLRMVIIGHRESGYDIAPPIREHSTYFVRQVREERDRGEDVYSAEFYESIEDGELVEESFTLKPVPEVQAYYDPDDDSAIFRLDE</sequence>
<protein>
    <submittedName>
        <fullName evidence="1">Uncharacterized protein</fullName>
    </submittedName>
</protein>
<dbReference type="EMBL" id="FOZK01000001">
    <property type="protein sequence ID" value="SFR85789.1"/>
    <property type="molecule type" value="Genomic_DNA"/>
</dbReference>
<proteinExistence type="predicted"/>
<dbReference type="OrthoDB" id="258730at2157"/>
<evidence type="ECO:0000313" key="2">
    <source>
        <dbReference type="Proteomes" id="UP000199062"/>
    </source>
</evidence>
<organism evidence="1 2">
    <name type="scientific">Halomicrobium zhouii</name>
    <dbReference type="NCBI Taxonomy" id="767519"/>
    <lineage>
        <taxon>Archaea</taxon>
        <taxon>Methanobacteriati</taxon>
        <taxon>Methanobacteriota</taxon>
        <taxon>Stenosarchaea group</taxon>
        <taxon>Halobacteria</taxon>
        <taxon>Halobacteriales</taxon>
        <taxon>Haloarculaceae</taxon>
        <taxon>Halomicrobium</taxon>
    </lineage>
</organism>
<dbReference type="RefSeq" id="WP_089812917.1">
    <property type="nucleotide sequence ID" value="NZ_FOZK01000001.1"/>
</dbReference>
<accession>A0A1I6K3I6</accession>